<gene>
    <name evidence="2" type="ORF">SAMN04488109_5859</name>
</gene>
<dbReference type="RefSeq" id="WP_143165132.1">
    <property type="nucleotide sequence ID" value="NZ_FQWQ01000005.1"/>
</dbReference>
<dbReference type="PANTHER" id="PTHR39200">
    <property type="entry name" value="HYPOTHETICAL EXPORTED PROTEIN"/>
    <property type="match status" value="1"/>
</dbReference>
<evidence type="ECO:0000313" key="3">
    <source>
        <dbReference type="Proteomes" id="UP000184212"/>
    </source>
</evidence>
<keyword evidence="3" id="KW-1185">Reference proteome</keyword>
<dbReference type="EMBL" id="FQWQ01000005">
    <property type="protein sequence ID" value="SHH89003.1"/>
    <property type="molecule type" value="Genomic_DNA"/>
</dbReference>
<evidence type="ECO:0000313" key="2">
    <source>
        <dbReference type="EMBL" id="SHH89003.1"/>
    </source>
</evidence>
<organism evidence="2 3">
    <name type="scientific">Chryseolinea serpens</name>
    <dbReference type="NCBI Taxonomy" id="947013"/>
    <lineage>
        <taxon>Bacteria</taxon>
        <taxon>Pseudomonadati</taxon>
        <taxon>Bacteroidota</taxon>
        <taxon>Cytophagia</taxon>
        <taxon>Cytophagales</taxon>
        <taxon>Fulvivirgaceae</taxon>
        <taxon>Chryseolinea</taxon>
    </lineage>
</organism>
<dbReference type="AlphaFoldDB" id="A0A1M5WPQ9"/>
<sequence>MTTLFRILALIALLYLTEGIQKAVGQPVKQARSVKFFENVVLETSDHTVVQIHECKTAGVAIKADAAWIDKIKTSVSGTTLTVHVDEKNADDGNVEICIQLPILRKISLNGGGYVQVIDGNLGADLETSITGGGRIKFEEKSHVQNLFGRVSGGGTVEALNLMSEKASILIVGGGEVMLQVHEALEGKIIGGGNILYEGDPQVSSQISGGGRVASRYSLFPAL</sequence>
<feature type="domain" description="Putative auto-transporter adhesin head GIN" evidence="1">
    <location>
        <begin position="42"/>
        <end position="201"/>
    </location>
</feature>
<dbReference type="Pfam" id="PF10988">
    <property type="entry name" value="DUF2807"/>
    <property type="match status" value="1"/>
</dbReference>
<dbReference type="PANTHER" id="PTHR39200:SF1">
    <property type="entry name" value="AUTO-TRANSPORTER ADHESIN HEAD GIN DOMAIN-CONTAINING PROTEIN-RELATED"/>
    <property type="match status" value="1"/>
</dbReference>
<dbReference type="STRING" id="947013.SAMN04488109_5859"/>
<dbReference type="Proteomes" id="UP000184212">
    <property type="component" value="Unassembled WGS sequence"/>
</dbReference>
<reference evidence="2 3" key="1">
    <citation type="submission" date="2016-11" db="EMBL/GenBank/DDBJ databases">
        <authorList>
            <person name="Jaros S."/>
            <person name="Januszkiewicz K."/>
            <person name="Wedrychowicz H."/>
        </authorList>
    </citation>
    <scope>NUCLEOTIDE SEQUENCE [LARGE SCALE GENOMIC DNA]</scope>
    <source>
        <strain evidence="2 3">DSM 24574</strain>
    </source>
</reference>
<name>A0A1M5WPQ9_9BACT</name>
<protein>
    <submittedName>
        <fullName evidence="2">Putative auto-transporter adhesin, head GIN domain</fullName>
    </submittedName>
</protein>
<proteinExistence type="predicted"/>
<dbReference type="Gene3D" id="2.160.20.120">
    <property type="match status" value="1"/>
</dbReference>
<dbReference type="OrthoDB" id="1442792at2"/>
<accession>A0A1M5WPQ9</accession>
<dbReference type="InterPro" id="IPR021255">
    <property type="entry name" value="DUF2807"/>
</dbReference>
<evidence type="ECO:0000259" key="1">
    <source>
        <dbReference type="Pfam" id="PF10988"/>
    </source>
</evidence>